<feature type="region of interest" description="Disordered" evidence="1">
    <location>
        <begin position="37"/>
        <end position="84"/>
    </location>
</feature>
<keyword evidence="3" id="KW-1185">Reference proteome</keyword>
<evidence type="ECO:0000313" key="2">
    <source>
        <dbReference type="EMBL" id="GFT17750.1"/>
    </source>
</evidence>
<sequence length="84" mass="9463">MAIVDPQTMNPEVTPDTEVDKTSVNLITARFCRYPIQQCDPDRKPGKKKKKADGTESGKERKLKLPDLSWHQEPRGLTSGPRNS</sequence>
<reference evidence="2" key="1">
    <citation type="submission" date="2020-08" db="EMBL/GenBank/DDBJ databases">
        <title>Multicomponent nature underlies the extraordinary mechanical properties of spider dragline silk.</title>
        <authorList>
            <person name="Kono N."/>
            <person name="Nakamura H."/>
            <person name="Mori M."/>
            <person name="Yoshida Y."/>
            <person name="Ohtoshi R."/>
            <person name="Malay A.D."/>
            <person name="Moran D.A.P."/>
            <person name="Tomita M."/>
            <person name="Numata K."/>
            <person name="Arakawa K."/>
        </authorList>
    </citation>
    <scope>NUCLEOTIDE SEQUENCE</scope>
</reference>
<organism evidence="2 3">
    <name type="scientific">Nephila pilipes</name>
    <name type="common">Giant wood spider</name>
    <name type="synonym">Nephila maculata</name>
    <dbReference type="NCBI Taxonomy" id="299642"/>
    <lineage>
        <taxon>Eukaryota</taxon>
        <taxon>Metazoa</taxon>
        <taxon>Ecdysozoa</taxon>
        <taxon>Arthropoda</taxon>
        <taxon>Chelicerata</taxon>
        <taxon>Arachnida</taxon>
        <taxon>Araneae</taxon>
        <taxon>Araneomorphae</taxon>
        <taxon>Entelegynae</taxon>
        <taxon>Araneoidea</taxon>
        <taxon>Nephilidae</taxon>
        <taxon>Nephila</taxon>
    </lineage>
</organism>
<evidence type="ECO:0000313" key="3">
    <source>
        <dbReference type="Proteomes" id="UP000887013"/>
    </source>
</evidence>
<gene>
    <name evidence="2" type="ORF">NPIL_508681</name>
</gene>
<protein>
    <submittedName>
        <fullName evidence="2">Uncharacterized protein</fullName>
    </submittedName>
</protein>
<accession>A0A8X6NK81</accession>
<evidence type="ECO:0000256" key="1">
    <source>
        <dbReference type="SAM" id="MobiDB-lite"/>
    </source>
</evidence>
<proteinExistence type="predicted"/>
<dbReference type="EMBL" id="BMAW01058734">
    <property type="protein sequence ID" value="GFT17750.1"/>
    <property type="molecule type" value="Genomic_DNA"/>
</dbReference>
<feature type="compositionally biased region" description="Basic and acidic residues" evidence="1">
    <location>
        <begin position="52"/>
        <end position="74"/>
    </location>
</feature>
<name>A0A8X6NK81_NEPPI</name>
<comment type="caution">
    <text evidence="2">The sequence shown here is derived from an EMBL/GenBank/DDBJ whole genome shotgun (WGS) entry which is preliminary data.</text>
</comment>
<dbReference type="AlphaFoldDB" id="A0A8X6NK81"/>
<dbReference type="Proteomes" id="UP000887013">
    <property type="component" value="Unassembled WGS sequence"/>
</dbReference>
<feature type="region of interest" description="Disordered" evidence="1">
    <location>
        <begin position="1"/>
        <end position="22"/>
    </location>
</feature>